<gene>
    <name evidence="1" type="ORF">GCM10022380_25270</name>
</gene>
<sequence>MARSPGSAVSGETETCAHAAGGSNNIAAIPARVAMTVRRKCGARNADPFGCHRDGGSRGVAQYCRCSCRGGGTTVNDMSQTVPEKRPMLPVRQIPATSLAAFTQVTASAERNLFFRARLPRVG</sequence>
<proteinExistence type="predicted"/>
<keyword evidence="2" id="KW-1185">Reference proteome</keyword>
<evidence type="ECO:0000313" key="1">
    <source>
        <dbReference type="EMBL" id="GAA3806526.1"/>
    </source>
</evidence>
<dbReference type="EMBL" id="BAABCM010000002">
    <property type="protein sequence ID" value="GAA3806526.1"/>
    <property type="molecule type" value="Genomic_DNA"/>
</dbReference>
<organism evidence="1 2">
    <name type="scientific">Amycolatopsis tucumanensis</name>
    <dbReference type="NCBI Taxonomy" id="401106"/>
    <lineage>
        <taxon>Bacteria</taxon>
        <taxon>Bacillati</taxon>
        <taxon>Actinomycetota</taxon>
        <taxon>Actinomycetes</taxon>
        <taxon>Pseudonocardiales</taxon>
        <taxon>Pseudonocardiaceae</taxon>
        <taxon>Amycolatopsis</taxon>
    </lineage>
</organism>
<dbReference type="Proteomes" id="UP001501624">
    <property type="component" value="Unassembled WGS sequence"/>
</dbReference>
<accession>A0ABP7I049</accession>
<comment type="caution">
    <text evidence="1">The sequence shown here is derived from an EMBL/GenBank/DDBJ whole genome shotgun (WGS) entry which is preliminary data.</text>
</comment>
<protein>
    <submittedName>
        <fullName evidence="1">Uncharacterized protein</fullName>
    </submittedName>
</protein>
<name>A0ABP7I049_9PSEU</name>
<evidence type="ECO:0000313" key="2">
    <source>
        <dbReference type="Proteomes" id="UP001501624"/>
    </source>
</evidence>
<reference evidence="2" key="1">
    <citation type="journal article" date="2019" name="Int. J. Syst. Evol. Microbiol.">
        <title>The Global Catalogue of Microorganisms (GCM) 10K type strain sequencing project: providing services to taxonomists for standard genome sequencing and annotation.</title>
        <authorList>
            <consortium name="The Broad Institute Genomics Platform"/>
            <consortium name="The Broad Institute Genome Sequencing Center for Infectious Disease"/>
            <person name="Wu L."/>
            <person name="Ma J."/>
        </authorList>
    </citation>
    <scope>NUCLEOTIDE SEQUENCE [LARGE SCALE GENOMIC DNA]</scope>
    <source>
        <strain evidence="2">JCM 17017</strain>
    </source>
</reference>